<organism evidence="12 13">
    <name type="scientific">Phytophthora ramorum</name>
    <name type="common">Sudden oak death agent</name>
    <dbReference type="NCBI Taxonomy" id="164328"/>
    <lineage>
        <taxon>Eukaryota</taxon>
        <taxon>Sar</taxon>
        <taxon>Stramenopiles</taxon>
        <taxon>Oomycota</taxon>
        <taxon>Peronosporomycetes</taxon>
        <taxon>Peronosporales</taxon>
        <taxon>Peronosporaceae</taxon>
        <taxon>Phytophthora</taxon>
    </lineage>
</organism>
<dbReference type="HOGENOM" id="CLU_001260_0_0_1"/>
<feature type="repeat" description="WD" evidence="8">
    <location>
        <begin position="1258"/>
        <end position="1299"/>
    </location>
</feature>
<dbReference type="GO" id="GO:0008270">
    <property type="term" value="F:zinc ion binding"/>
    <property type="evidence" value="ECO:0007669"/>
    <property type="project" value="UniProtKB-KW"/>
</dbReference>
<dbReference type="InterPro" id="IPR003018">
    <property type="entry name" value="GAF"/>
</dbReference>
<dbReference type="SUPFAM" id="SSF47473">
    <property type="entry name" value="EF-hand"/>
    <property type="match status" value="1"/>
</dbReference>
<keyword evidence="3" id="KW-0677">Repeat</keyword>
<feature type="repeat" description="WD" evidence="8">
    <location>
        <begin position="1215"/>
        <end position="1256"/>
    </location>
</feature>
<feature type="domain" description="EF-hand" evidence="11">
    <location>
        <begin position="851"/>
        <end position="886"/>
    </location>
</feature>
<evidence type="ECO:0000256" key="7">
    <source>
        <dbReference type="PROSITE-ProRule" id="PRU00091"/>
    </source>
</evidence>
<feature type="compositionally biased region" description="Low complexity" evidence="9">
    <location>
        <begin position="1084"/>
        <end position="1128"/>
    </location>
</feature>
<dbReference type="InParanoid" id="H3GSU2"/>
<feature type="repeat" description="WD" evidence="8">
    <location>
        <begin position="944"/>
        <end position="985"/>
    </location>
</feature>
<feature type="region of interest" description="Disordered" evidence="9">
    <location>
        <begin position="557"/>
        <end position="582"/>
    </location>
</feature>
<dbReference type="PROSITE" id="PS50294">
    <property type="entry name" value="WD_REPEATS_REGION"/>
    <property type="match status" value="1"/>
</dbReference>
<evidence type="ECO:0000256" key="8">
    <source>
        <dbReference type="PROSITE-ProRule" id="PRU00221"/>
    </source>
</evidence>
<dbReference type="InterPro" id="IPR002048">
    <property type="entry name" value="EF_hand_dom"/>
</dbReference>
<feature type="compositionally biased region" description="Low complexity" evidence="9">
    <location>
        <begin position="2241"/>
        <end position="2255"/>
    </location>
</feature>
<evidence type="ECO:0000256" key="4">
    <source>
        <dbReference type="ARBA" id="ARBA00022771"/>
    </source>
</evidence>
<dbReference type="InterPro" id="IPR011011">
    <property type="entry name" value="Znf_FYVE_PHD"/>
</dbReference>
<dbReference type="CDD" id="cd00065">
    <property type="entry name" value="FYVE_like_SF"/>
    <property type="match status" value="1"/>
</dbReference>
<keyword evidence="5" id="KW-0862">Zinc</keyword>
<dbReference type="PROSITE" id="PS50222">
    <property type="entry name" value="EF_HAND_2"/>
    <property type="match status" value="1"/>
</dbReference>
<dbReference type="eggNOG" id="KOG0308">
    <property type="taxonomic scope" value="Eukaryota"/>
</dbReference>
<dbReference type="Pfam" id="PF00400">
    <property type="entry name" value="WD40"/>
    <property type="match status" value="3"/>
</dbReference>
<dbReference type="GO" id="GO:0005509">
    <property type="term" value="F:calcium ion binding"/>
    <property type="evidence" value="ECO:0007669"/>
    <property type="project" value="InterPro"/>
</dbReference>
<dbReference type="SUPFAM" id="SSF55781">
    <property type="entry name" value="GAF domain-like"/>
    <property type="match status" value="1"/>
</dbReference>
<keyword evidence="4 7" id="KW-0863">Zinc-finger</keyword>
<evidence type="ECO:0000313" key="12">
    <source>
        <dbReference type="EnsemblProtists" id="Phyra80104"/>
    </source>
</evidence>
<dbReference type="InterPro" id="IPR011992">
    <property type="entry name" value="EF-hand-dom_pair"/>
</dbReference>
<dbReference type="InterPro" id="IPR001680">
    <property type="entry name" value="WD40_rpt"/>
</dbReference>
<feature type="region of interest" description="Disordered" evidence="9">
    <location>
        <begin position="1076"/>
        <end position="1161"/>
    </location>
</feature>
<dbReference type="InterPro" id="IPR029016">
    <property type="entry name" value="GAF-like_dom_sf"/>
</dbReference>
<evidence type="ECO:0000256" key="1">
    <source>
        <dbReference type="ARBA" id="ARBA00022574"/>
    </source>
</evidence>
<keyword evidence="13" id="KW-1185">Reference proteome</keyword>
<keyword evidence="6" id="KW-0106">Calcium</keyword>
<dbReference type="SUPFAM" id="SSF50978">
    <property type="entry name" value="WD40 repeat-like"/>
    <property type="match status" value="3"/>
</dbReference>
<dbReference type="Gene3D" id="3.30.40.10">
    <property type="entry name" value="Zinc/RING finger domain, C3HC4 (zinc finger)"/>
    <property type="match status" value="1"/>
</dbReference>
<reference evidence="13" key="1">
    <citation type="journal article" date="2006" name="Science">
        <title>Phytophthora genome sequences uncover evolutionary origins and mechanisms of pathogenesis.</title>
        <authorList>
            <person name="Tyler B.M."/>
            <person name="Tripathy S."/>
            <person name="Zhang X."/>
            <person name="Dehal P."/>
            <person name="Jiang R.H."/>
            <person name="Aerts A."/>
            <person name="Arredondo F.D."/>
            <person name="Baxter L."/>
            <person name="Bensasson D."/>
            <person name="Beynon J.L."/>
            <person name="Chapman J."/>
            <person name="Damasceno C.M."/>
            <person name="Dorrance A.E."/>
            <person name="Dou D."/>
            <person name="Dickerman A.W."/>
            <person name="Dubchak I.L."/>
            <person name="Garbelotto M."/>
            <person name="Gijzen M."/>
            <person name="Gordon S.G."/>
            <person name="Govers F."/>
            <person name="Grunwald N.J."/>
            <person name="Huang W."/>
            <person name="Ivors K.L."/>
            <person name="Jones R.W."/>
            <person name="Kamoun S."/>
            <person name="Krampis K."/>
            <person name="Lamour K.H."/>
            <person name="Lee M.K."/>
            <person name="McDonald W.H."/>
            <person name="Medina M."/>
            <person name="Meijer H.J."/>
            <person name="Nordberg E.K."/>
            <person name="Maclean D.J."/>
            <person name="Ospina-Giraldo M.D."/>
            <person name="Morris P.F."/>
            <person name="Phuntumart V."/>
            <person name="Putnam N.H."/>
            <person name="Rash S."/>
            <person name="Rose J.K."/>
            <person name="Sakihama Y."/>
            <person name="Salamov A.A."/>
            <person name="Savidor A."/>
            <person name="Scheuring C.F."/>
            <person name="Smith B.M."/>
            <person name="Sobral B.W."/>
            <person name="Terry A."/>
            <person name="Torto-Alalibo T.A."/>
            <person name="Win J."/>
            <person name="Xu Z."/>
            <person name="Zhang H."/>
            <person name="Grigoriev I.V."/>
            <person name="Rokhsar D.S."/>
            <person name="Boore J.L."/>
        </authorList>
    </citation>
    <scope>NUCLEOTIDE SEQUENCE [LARGE SCALE GENOMIC DNA]</scope>
    <source>
        <strain evidence="13">Pr102</strain>
    </source>
</reference>
<dbReference type="InterPro" id="IPR036322">
    <property type="entry name" value="WD40_repeat_dom_sf"/>
</dbReference>
<dbReference type="PANTHER" id="PTHR44324">
    <property type="entry name" value="WD40 REPEAT DOMAIN 95"/>
    <property type="match status" value="1"/>
</dbReference>
<feature type="region of interest" description="Disordered" evidence="9">
    <location>
        <begin position="40"/>
        <end position="73"/>
    </location>
</feature>
<dbReference type="PANTHER" id="PTHR44324:SF4">
    <property type="entry name" value="WD40 REPEAT DOMAIN 95"/>
    <property type="match status" value="1"/>
</dbReference>
<reference evidence="12" key="2">
    <citation type="submission" date="2015-06" db="UniProtKB">
        <authorList>
            <consortium name="EnsemblProtists"/>
        </authorList>
    </citation>
    <scope>IDENTIFICATION</scope>
    <source>
        <strain evidence="12">Pr102</strain>
    </source>
</reference>
<dbReference type="PROSITE" id="PS50082">
    <property type="entry name" value="WD_REPEATS_2"/>
    <property type="match status" value="4"/>
</dbReference>
<evidence type="ECO:0000256" key="2">
    <source>
        <dbReference type="ARBA" id="ARBA00022723"/>
    </source>
</evidence>
<proteinExistence type="predicted"/>
<accession>H3GSU2</accession>
<dbReference type="InterPro" id="IPR015943">
    <property type="entry name" value="WD40/YVTN_repeat-like_dom_sf"/>
</dbReference>
<dbReference type="InterPro" id="IPR051242">
    <property type="entry name" value="WD-EF-hand_domain"/>
</dbReference>
<evidence type="ECO:0000256" key="3">
    <source>
        <dbReference type="ARBA" id="ARBA00022737"/>
    </source>
</evidence>
<feature type="region of interest" description="Disordered" evidence="9">
    <location>
        <begin position="2039"/>
        <end position="2058"/>
    </location>
</feature>
<dbReference type="Proteomes" id="UP000005238">
    <property type="component" value="Unassembled WGS sequence"/>
</dbReference>
<dbReference type="CDD" id="cd00051">
    <property type="entry name" value="EFh"/>
    <property type="match status" value="1"/>
</dbReference>
<evidence type="ECO:0000313" key="13">
    <source>
        <dbReference type="Proteomes" id="UP000005238"/>
    </source>
</evidence>
<evidence type="ECO:0000256" key="9">
    <source>
        <dbReference type="SAM" id="MobiDB-lite"/>
    </source>
</evidence>
<evidence type="ECO:0000256" key="5">
    <source>
        <dbReference type="ARBA" id="ARBA00022833"/>
    </source>
</evidence>
<dbReference type="STRING" id="164328.H3GSU2"/>
<dbReference type="Pfam" id="PF01590">
    <property type="entry name" value="GAF"/>
    <property type="match status" value="1"/>
</dbReference>
<name>H3GSU2_PHYRM</name>
<dbReference type="Gene3D" id="1.10.238.10">
    <property type="entry name" value="EF-hand"/>
    <property type="match status" value="1"/>
</dbReference>
<dbReference type="Gene3D" id="3.30.450.40">
    <property type="match status" value="1"/>
</dbReference>
<sequence length="2372" mass="257454">MPAARKTQDFSESMAVCGASSTSVAMMNASFSYESGESSATYDYSSQRSDEPVGQHPSSLRRRAPPAEAMRESARLGDKRLHELGAAAASGVNWSELDMELAAASLSEKHQSVWKRKKLPRGYATSDAMKLFTRLTIRDHRHHTRWGPKGFAVLAEGVMPCSVQELRLVFRVATTDIFRDMMRCIYRREFVEGEHLRTIKIQSGAGNPARAFESRELSVKAATFESGGLFSKNEDWCFLELLQPRNKAKEEQSARRTASSTSSAVNMAPPPAFTRTLVSISRDSVKALAQPSRAQQHVPNVVINYSFEEDSSGHATRVIFHGEYLPPDAHDAFKRAGHERRLARLWLLRLAASCHRFLLVVRRRRLGMQVIVNSTRLPLETVANVPRCACCRRSFSKFFKRTKRRLCCLCGFLVCDKCAHAQEREHRARGDTRPQIEQVRVCERCLVRVDQARYTAVTEEDLRPARVISDADSPVSRANSTPSGSLRGRTRPTLKTRPASLNDLLLDTLADATAGGAAQRRRKASVLSVMRDIVDEERARRRSSAARIRSTSVGVTRNGLPLLGEHHEESEEEGSEQGGTDDVDRLEQLWGEDPRWEDDYPLANADSRGYAIEFPEDPTEVLIPPIPNNEYQRLQLIREQQLNELGDVPELGIICSLASKELSCAVSMITVVDKAQLHVLASTHPAVAGGHSYPRAQGFCAQTILDPMPLVSRHVQADVRFSAMSSVRKMGINFYCGFPLMGSDGQTVIGSVCCADPQARDLTRSHEPRSVELCAKTPWSARVQVKDQAYPSISVLPGMALTRAKKRSGTVFSRDEIGVEQLQSLKEKFADGDLTEKEFVSLFREIVDASLSETQLTELFQKIDANSDGTVDWDELTNYMFLSGSGSDEYTGDDGNSCYETAFPEKFSGDVGGNGPGGSASSAPTDTMGNVTGSSGGTLGLGLLPHHKDVITRVVRLERPSVYLTTSKDGSVRTWSANSLAPQQVLASGRDWLTDCCVMKRSNRLAVSSMNRTLSFYDLNSGQLIGDLVDYSRRQCIPLCLAYVEKPSDDREAIVVGDDTGGISVLTCSDQWLACDGRSPPPGSTTTTSSSASNAGSGAGVNGSNTGSANSSGPAGASSGSSTAAIGNTGAGNGSQTATTTPISNPSSVGSGGGNPTGSAVLEAQGFSSRVKFQKHTDWITRVKWVLDMRAVVATSLDATVSILDVDRLVVKFEYTRHRKGVFDLAWCASTRLIASCGMERDIHIWNPYSSQRAVATLKGHTSSVLHLVSDDDNFQIVSAAADNTVKVWDVRNHRCLQTFVVDRHRGGNSANSSGASGHSSGSGAAAALYASGGAGGSLSAENRVSALLFDGKQPCLMSATTQLTRWAVKESDGAGSQGADDLDESPVANLATARKAKLRGGVPVERPTRLACYNNVFHQVVTAAMDAESAIKTWSAETGDEISSFTHAHGPNPVTSIAFDHAGRRLLTGSHDGEQLKMWNFSNGALVKQFHKKEPPVVSSLLSTTTPATAGTVASSAALPDDPSAGSGSAESVDTTAAPRKRKVRDIMLLPASFGMDHEGRRGDSVVMAQTELPSPTRVRLQHGQEHPTAAPPPNQTPRPEAGQAAQAGAKTPRTARCSETSRYRQHEITSIMDIERNLRVGMGDFICQRFVCSVGWDRQLFVWADKNDESEALPVHVLPPDSEGDDEDHDPDEIDHGRRGRRRRRRQQHTMDVLTLAYLPPAYVATAGLDGLVLLWSLNSGELVAPLHQNSGPIESLWYAEKLELLFAAGERGVLLCFDRSMATQGEIPLDVSMQSPTSPSDASKPAILEPVTVLRCDKANTHLVSGDAAGFVKVWELRVARSHEGVELALVCTWRLGTNPNSQQGAANSLSAPSRRVLSADFVENLSRVSELFLIFSCADGDVSIWSLDGVQVGSFGGRHRTWQLGRPSTYASSQSCCDWGWMPRRRRSSFASNSVLREEFDAQASDENDADELAAKDETIANALQPPTAVFIKNCTIGALNGSISEPRENFLLEDTMPKPGEVWMCVSGHRSRAAAQNASKKQDDADGDASGGSFRRIDRKSLLSTVSNAAILSRRSSPFGPGNNNGELRTLATTAYLKRKLADVNGEVTDLITIVKVTRGEISCWDGAAHNPLGALKVLDLSEFVRKAGWTKHALLSHFIGRAFLEGEASFRVAAIAMRPVDPTKPDKKTYTLVDSEAREHGLQPLNESISSVRFKALESSRTDRLRRSAPRRRTLALSSTPSTGLGSTLEGTSQLQTLSIADQALNELIAGSSANPATSRGSTPEALALASSVGMGARTLPLVRPREKRVMGGLLPKRSSVRNRLDPAADIRRIHNPDDIPKNFRAMLQRKRDNKDSSFEGILPEN</sequence>
<dbReference type="EMBL" id="DS566043">
    <property type="status" value="NOT_ANNOTATED_CDS"/>
    <property type="molecule type" value="Genomic_DNA"/>
</dbReference>
<dbReference type="InterPro" id="IPR019775">
    <property type="entry name" value="WD40_repeat_CS"/>
</dbReference>
<dbReference type="VEuPathDB" id="FungiDB:KRP22_9234"/>
<evidence type="ECO:0000256" key="6">
    <source>
        <dbReference type="ARBA" id="ARBA00022837"/>
    </source>
</evidence>
<evidence type="ECO:0000259" key="10">
    <source>
        <dbReference type="PROSITE" id="PS50178"/>
    </source>
</evidence>
<dbReference type="SUPFAM" id="SSF57903">
    <property type="entry name" value="FYVE/PHD zinc finger"/>
    <property type="match status" value="1"/>
</dbReference>
<feature type="region of interest" description="Disordered" evidence="9">
    <location>
        <begin position="1675"/>
        <end position="1708"/>
    </location>
</feature>
<dbReference type="VEuPathDB" id="FungiDB:KRP23_12246"/>
<dbReference type="SMART" id="SM00320">
    <property type="entry name" value="WD40"/>
    <property type="match status" value="10"/>
</dbReference>
<dbReference type="PROSITE" id="PS50178">
    <property type="entry name" value="ZF_FYVE"/>
    <property type="match status" value="1"/>
</dbReference>
<feature type="compositionally biased region" description="Low complexity" evidence="9">
    <location>
        <begin position="1514"/>
        <end position="1528"/>
    </location>
</feature>
<feature type="region of interest" description="Disordered" evidence="9">
    <location>
        <begin position="2226"/>
        <end position="2255"/>
    </location>
</feature>
<feature type="compositionally biased region" description="Acidic residues" evidence="9">
    <location>
        <begin position="1684"/>
        <end position="1695"/>
    </location>
</feature>
<dbReference type="VEuPathDB" id="FungiDB:KRP22_9233"/>
<dbReference type="VEuPathDB" id="FungiDB:KRP23_12247"/>
<keyword evidence="1 8" id="KW-0853">WD repeat</keyword>
<feature type="repeat" description="WD" evidence="8">
    <location>
        <begin position="1708"/>
        <end position="1748"/>
    </location>
</feature>
<feature type="region of interest" description="Disordered" evidence="9">
    <location>
        <begin position="468"/>
        <end position="497"/>
    </location>
</feature>
<dbReference type="PROSITE" id="PS00678">
    <property type="entry name" value="WD_REPEATS_1"/>
    <property type="match status" value="1"/>
</dbReference>
<feature type="region of interest" description="Disordered" evidence="9">
    <location>
        <begin position="910"/>
        <end position="929"/>
    </location>
</feature>
<dbReference type="Gene3D" id="2.130.10.10">
    <property type="entry name" value="YVTN repeat-like/Quinoprotein amine dehydrogenase"/>
    <property type="match status" value="4"/>
</dbReference>
<protein>
    <submittedName>
        <fullName evidence="12">Uncharacterized protein</fullName>
    </submittedName>
</protein>
<keyword evidence="2" id="KW-0479">Metal-binding</keyword>
<dbReference type="InterPro" id="IPR017455">
    <property type="entry name" value="Znf_FYVE-rel"/>
</dbReference>
<feature type="region of interest" description="Disordered" evidence="9">
    <location>
        <begin position="1578"/>
        <end position="1624"/>
    </location>
</feature>
<dbReference type="InterPro" id="IPR013083">
    <property type="entry name" value="Znf_RING/FYVE/PHD"/>
</dbReference>
<dbReference type="EnsemblProtists" id="Phyra80104">
    <property type="protein sequence ID" value="Phyra80104"/>
    <property type="gene ID" value="Phyra80104"/>
</dbReference>
<feature type="region of interest" description="Disordered" evidence="9">
    <location>
        <begin position="1514"/>
        <end position="1541"/>
    </location>
</feature>
<feature type="domain" description="FYVE-type" evidence="10">
    <location>
        <begin position="382"/>
        <end position="450"/>
    </location>
</feature>
<dbReference type="PROSITE" id="PS00018">
    <property type="entry name" value="EF_HAND_1"/>
    <property type="match status" value="1"/>
</dbReference>
<dbReference type="InterPro" id="IPR018247">
    <property type="entry name" value="EF_Hand_1_Ca_BS"/>
</dbReference>
<feature type="compositionally biased region" description="Acidic residues" evidence="9">
    <location>
        <begin position="570"/>
        <end position="581"/>
    </location>
</feature>
<evidence type="ECO:0000259" key="11">
    <source>
        <dbReference type="PROSITE" id="PS50222"/>
    </source>
</evidence>